<dbReference type="EMBL" id="CAJVPJ010001580">
    <property type="protein sequence ID" value="CAG8596638.1"/>
    <property type="molecule type" value="Genomic_DNA"/>
</dbReference>
<name>A0A9N9CCA2_9GLOM</name>
<feature type="binding site" evidence="10">
    <location>
        <position position="29"/>
    </location>
    <ligand>
        <name>ATP</name>
        <dbReference type="ChEBI" id="CHEBI:30616"/>
    </ligand>
</feature>
<keyword evidence="9 10" id="KW-0539">Nucleus</keyword>
<dbReference type="InterPro" id="IPR020618">
    <property type="entry name" value="Adenyl_kinase_AK6"/>
</dbReference>
<comment type="function">
    <text evidence="10">Broad-specificity nucleoside monophosphate (NMP) kinase that catalyzes the reversible transfer of the terminal phosphate group between nucleoside triphosphates and monophosphates. Has also ATPase activity. Involved in the late cytoplasmic maturation steps of the 40S ribosomal particles, specifically 18S rRNA maturation. While NMP activity is not required for ribosome maturation, ATPase activity is. Associates transiently with small ribosomal subunit protein uS11. ATP hydrolysis breaks the interaction with uS11. May temporarily remove uS11 from the ribosome to enable a conformational change of the ribosomal RNA that is needed for the final maturation step of the small ribosomal subunit. Its NMP activity may have a role in nuclear energy homeostasis.</text>
</comment>
<dbReference type="AlphaFoldDB" id="A0A9N9CCA2"/>
<evidence type="ECO:0000256" key="7">
    <source>
        <dbReference type="ARBA" id="ARBA00022777"/>
    </source>
</evidence>
<evidence type="ECO:0000256" key="6">
    <source>
        <dbReference type="ARBA" id="ARBA00022741"/>
    </source>
</evidence>
<dbReference type="GO" id="GO:0016887">
    <property type="term" value="F:ATP hydrolysis activity"/>
    <property type="evidence" value="ECO:0007669"/>
    <property type="project" value="UniProtKB-UniRule"/>
</dbReference>
<comment type="subcellular location">
    <subcellularLocation>
        <location evidence="10">Cytoplasm</location>
    </subcellularLocation>
    <subcellularLocation>
        <location evidence="10">Nucleus</location>
    </subcellularLocation>
</comment>
<feature type="binding site" evidence="10">
    <location>
        <position position="24"/>
    </location>
    <ligand>
        <name>ATP</name>
        <dbReference type="ChEBI" id="CHEBI:30616"/>
    </ligand>
</feature>
<protein>
    <recommendedName>
        <fullName evidence="10">Adenylate kinase isoenzyme 6 homolog</fullName>
        <shortName evidence="10">AK6</shortName>
        <ecNumber evidence="10">2.7.4.3</ecNumber>
    </recommendedName>
    <alternativeName>
        <fullName evidence="10">Dual activity adenylate kinase/ATPase</fullName>
        <shortName evidence="10">AK/ATPase</shortName>
    </alternativeName>
</protein>
<keyword evidence="7 10" id="KW-0418">Kinase</keyword>
<dbReference type="Gene3D" id="3.40.50.300">
    <property type="entry name" value="P-loop containing nucleotide triphosphate hydrolases"/>
    <property type="match status" value="1"/>
</dbReference>
<evidence type="ECO:0000256" key="9">
    <source>
        <dbReference type="ARBA" id="ARBA00023242"/>
    </source>
</evidence>
<dbReference type="Proteomes" id="UP000789572">
    <property type="component" value="Unassembled WGS sequence"/>
</dbReference>
<keyword evidence="6 10" id="KW-0547">Nucleotide-binding</keyword>
<dbReference type="GO" id="GO:0004017">
    <property type="term" value="F:AMP kinase activity"/>
    <property type="evidence" value="ECO:0007669"/>
    <property type="project" value="UniProtKB-UniRule"/>
</dbReference>
<dbReference type="GO" id="GO:0005634">
    <property type="term" value="C:nucleus"/>
    <property type="evidence" value="ECO:0007669"/>
    <property type="project" value="UniProtKB-SubCell"/>
</dbReference>
<gene>
    <name evidence="11" type="ORF">POCULU_LOCUS7247</name>
</gene>
<evidence type="ECO:0000256" key="1">
    <source>
        <dbReference type="ARBA" id="ARBA00000582"/>
    </source>
</evidence>
<dbReference type="Pfam" id="PF13238">
    <property type="entry name" value="AAA_18"/>
    <property type="match status" value="1"/>
</dbReference>
<organism evidence="11 12">
    <name type="scientific">Paraglomus occultum</name>
    <dbReference type="NCBI Taxonomy" id="144539"/>
    <lineage>
        <taxon>Eukaryota</taxon>
        <taxon>Fungi</taxon>
        <taxon>Fungi incertae sedis</taxon>
        <taxon>Mucoromycota</taxon>
        <taxon>Glomeromycotina</taxon>
        <taxon>Glomeromycetes</taxon>
        <taxon>Paraglomerales</taxon>
        <taxon>Paraglomeraceae</taxon>
        <taxon>Paraglomus</taxon>
    </lineage>
</organism>
<evidence type="ECO:0000256" key="2">
    <source>
        <dbReference type="ARBA" id="ARBA00022490"/>
    </source>
</evidence>
<dbReference type="GO" id="GO:0042274">
    <property type="term" value="P:ribosomal small subunit biogenesis"/>
    <property type="evidence" value="ECO:0007669"/>
    <property type="project" value="UniProtKB-UniRule"/>
</dbReference>
<sequence length="188" mass="21334">MSDTSDSGESDRALPNILITGTPGTGKTSLAEISAQATRLTHIDVSALVKENSLHSGYDEEFDTLVLDDDKLVDELEEKVSQGGKIVDFHSCEVFPERWFDLVLVLRTDNTILYDRLVERGYNQNKITENIDCEIFQVVLEEARESYPEEIVVELQSNSVEDMESNLSRIQQWSQLEGLALAHKKRWE</sequence>
<dbReference type="GO" id="GO:0005524">
    <property type="term" value="F:ATP binding"/>
    <property type="evidence" value="ECO:0007669"/>
    <property type="project" value="UniProtKB-KW"/>
</dbReference>
<feature type="binding site" evidence="10">
    <location>
        <position position="120"/>
    </location>
    <ligand>
        <name>ATP</name>
        <dbReference type="ChEBI" id="CHEBI:30616"/>
    </ligand>
</feature>
<reference evidence="11" key="1">
    <citation type="submission" date="2021-06" db="EMBL/GenBank/DDBJ databases">
        <authorList>
            <person name="Kallberg Y."/>
            <person name="Tangrot J."/>
            <person name="Rosling A."/>
        </authorList>
    </citation>
    <scope>NUCLEOTIDE SEQUENCE</scope>
    <source>
        <strain evidence="11">IA702</strain>
    </source>
</reference>
<dbReference type="HAMAP" id="MF_00039">
    <property type="entry name" value="Adenylate_kinase_AK6"/>
    <property type="match status" value="1"/>
</dbReference>
<comment type="catalytic activity">
    <reaction evidence="10">
        <text>ATP + H2O = ADP + phosphate + H(+)</text>
        <dbReference type="Rhea" id="RHEA:13065"/>
        <dbReference type="ChEBI" id="CHEBI:15377"/>
        <dbReference type="ChEBI" id="CHEBI:15378"/>
        <dbReference type="ChEBI" id="CHEBI:30616"/>
        <dbReference type="ChEBI" id="CHEBI:43474"/>
        <dbReference type="ChEBI" id="CHEBI:456216"/>
    </reaction>
</comment>
<feature type="region of interest" description="LID" evidence="10">
    <location>
        <begin position="119"/>
        <end position="129"/>
    </location>
</feature>
<dbReference type="FunFam" id="3.40.50.300:FF:000372">
    <property type="entry name" value="Adenylate kinase isoenzyme 6 homolog"/>
    <property type="match status" value="1"/>
</dbReference>
<evidence type="ECO:0000256" key="4">
    <source>
        <dbReference type="ARBA" id="ARBA00022552"/>
    </source>
</evidence>
<comment type="similarity">
    <text evidence="10">Belongs to the adenylate kinase family. AK6 subfamily.</text>
</comment>
<evidence type="ECO:0000256" key="10">
    <source>
        <dbReference type="HAMAP-Rule" id="MF_03173"/>
    </source>
</evidence>
<dbReference type="PANTHER" id="PTHR12595:SF0">
    <property type="entry name" value="ADENYLATE KINASE ISOENZYME 6"/>
    <property type="match status" value="1"/>
</dbReference>
<dbReference type="OrthoDB" id="10251185at2759"/>
<dbReference type="SUPFAM" id="SSF52540">
    <property type="entry name" value="P-loop containing nucleoside triphosphate hydrolases"/>
    <property type="match status" value="1"/>
</dbReference>
<dbReference type="EC" id="2.7.4.3" evidence="10"/>
<comment type="caution">
    <text evidence="11">The sequence shown here is derived from an EMBL/GenBank/DDBJ whole genome shotgun (WGS) entry which is preliminary data.</text>
</comment>
<feature type="region of interest" description="NMPbind" evidence="10">
    <location>
        <begin position="44"/>
        <end position="67"/>
    </location>
</feature>
<keyword evidence="4 10" id="KW-0698">rRNA processing</keyword>
<accession>A0A9N9CCA2</accession>
<feature type="binding site" evidence="10">
    <location>
        <position position="27"/>
    </location>
    <ligand>
        <name>ATP</name>
        <dbReference type="ChEBI" id="CHEBI:30616"/>
    </ligand>
</feature>
<keyword evidence="3 10" id="KW-0690">Ribosome biogenesis</keyword>
<comment type="catalytic activity">
    <reaction evidence="1 10">
        <text>AMP + ATP = 2 ADP</text>
        <dbReference type="Rhea" id="RHEA:12973"/>
        <dbReference type="ChEBI" id="CHEBI:30616"/>
        <dbReference type="ChEBI" id="CHEBI:456215"/>
        <dbReference type="ChEBI" id="CHEBI:456216"/>
        <dbReference type="EC" id="2.7.4.3"/>
    </reaction>
</comment>
<evidence type="ECO:0000256" key="8">
    <source>
        <dbReference type="ARBA" id="ARBA00022840"/>
    </source>
</evidence>
<comment type="subunit">
    <text evidence="10">Interacts with small ribosomal subunit protein uS11. Not a structural component of 43S pre-ribosomes, but transiently interacts with them by binding to uS11.</text>
</comment>
<dbReference type="GO" id="GO:0005737">
    <property type="term" value="C:cytoplasm"/>
    <property type="evidence" value="ECO:0007669"/>
    <property type="project" value="UniProtKB-SubCell"/>
</dbReference>
<dbReference type="PANTHER" id="PTHR12595">
    <property type="entry name" value="POS9-ACTIVATING FACTOR FAP7-RELATED"/>
    <property type="match status" value="1"/>
</dbReference>
<keyword evidence="8 10" id="KW-0067">ATP-binding</keyword>
<keyword evidence="12" id="KW-1185">Reference proteome</keyword>
<evidence type="ECO:0000256" key="5">
    <source>
        <dbReference type="ARBA" id="ARBA00022679"/>
    </source>
</evidence>
<keyword evidence="5 10" id="KW-0808">Transferase</keyword>
<dbReference type="InterPro" id="IPR027417">
    <property type="entry name" value="P-loop_NTPase"/>
</dbReference>
<feature type="binding site" evidence="10">
    <location>
        <position position="26"/>
    </location>
    <ligand>
        <name>ATP</name>
        <dbReference type="ChEBI" id="CHEBI:30616"/>
    </ligand>
</feature>
<evidence type="ECO:0000256" key="3">
    <source>
        <dbReference type="ARBA" id="ARBA00022517"/>
    </source>
</evidence>
<evidence type="ECO:0000313" key="12">
    <source>
        <dbReference type="Proteomes" id="UP000789572"/>
    </source>
</evidence>
<proteinExistence type="inferred from homology"/>
<keyword evidence="2 10" id="KW-0963">Cytoplasm</keyword>
<evidence type="ECO:0000313" key="11">
    <source>
        <dbReference type="EMBL" id="CAG8596638.1"/>
    </source>
</evidence>
<dbReference type="GO" id="GO:0006364">
    <property type="term" value="P:rRNA processing"/>
    <property type="evidence" value="ECO:0007669"/>
    <property type="project" value="UniProtKB-KW"/>
</dbReference>
<feature type="binding site" evidence="10">
    <location>
        <position position="28"/>
    </location>
    <ligand>
        <name>ATP</name>
        <dbReference type="ChEBI" id="CHEBI:30616"/>
    </ligand>
</feature>
<comment type="caution">
    <text evidence="10">Lacks conserved residue(s) required for the propagation of feature annotation.</text>
</comment>